<dbReference type="CDD" id="cd19534">
    <property type="entry name" value="E_NRPS"/>
    <property type="match status" value="1"/>
</dbReference>
<comment type="cofactor">
    <cofactor evidence="1">
        <name>pantetheine 4'-phosphate</name>
        <dbReference type="ChEBI" id="CHEBI:47942"/>
    </cofactor>
</comment>
<dbReference type="FunFam" id="3.40.50.980:FF:000002">
    <property type="entry name" value="Enterobactin synthetase component F"/>
    <property type="match status" value="1"/>
</dbReference>
<evidence type="ECO:0000313" key="8">
    <source>
        <dbReference type="EMBL" id="TDD54174.1"/>
    </source>
</evidence>
<dbReference type="InterPro" id="IPR036736">
    <property type="entry name" value="ACP-like_sf"/>
</dbReference>
<feature type="domain" description="Carrier" evidence="7">
    <location>
        <begin position="530"/>
        <end position="605"/>
    </location>
</feature>
<dbReference type="GO" id="GO:0072330">
    <property type="term" value="P:monocarboxylic acid biosynthetic process"/>
    <property type="evidence" value="ECO:0007669"/>
    <property type="project" value="UniProtKB-ARBA"/>
</dbReference>
<dbReference type="InterPro" id="IPR045851">
    <property type="entry name" value="AMP-bd_C_sf"/>
</dbReference>
<comment type="similarity">
    <text evidence="2">Belongs to the ATP-dependent AMP-binding enzyme family.</text>
</comment>
<feature type="domain" description="Carrier" evidence="7">
    <location>
        <begin position="3050"/>
        <end position="3125"/>
    </location>
</feature>
<dbReference type="PANTHER" id="PTHR45527">
    <property type="entry name" value="NONRIBOSOMAL PEPTIDE SYNTHETASE"/>
    <property type="match status" value="1"/>
</dbReference>
<keyword evidence="9" id="KW-1185">Reference proteome</keyword>
<evidence type="ECO:0000256" key="1">
    <source>
        <dbReference type="ARBA" id="ARBA00001957"/>
    </source>
</evidence>
<dbReference type="InterPro" id="IPR001242">
    <property type="entry name" value="Condensation_dom"/>
</dbReference>
<dbReference type="PROSITE" id="PS00455">
    <property type="entry name" value="AMP_BINDING"/>
    <property type="match status" value="3"/>
</dbReference>
<dbReference type="CDD" id="cd17646">
    <property type="entry name" value="A_NRPS_AB3403-like"/>
    <property type="match status" value="1"/>
</dbReference>
<dbReference type="PANTHER" id="PTHR45527:SF1">
    <property type="entry name" value="FATTY ACID SYNTHASE"/>
    <property type="match status" value="1"/>
</dbReference>
<evidence type="ECO:0000256" key="6">
    <source>
        <dbReference type="ARBA" id="ARBA00023194"/>
    </source>
</evidence>
<dbReference type="InterPro" id="IPR010060">
    <property type="entry name" value="NRPS_synth"/>
</dbReference>
<dbReference type="CDD" id="cd19531">
    <property type="entry name" value="LCL_NRPS-like"/>
    <property type="match status" value="1"/>
</dbReference>
<dbReference type="FunFam" id="3.30.300.30:FF:000010">
    <property type="entry name" value="Enterobactin synthetase component F"/>
    <property type="match status" value="2"/>
</dbReference>
<dbReference type="InterPro" id="IPR042099">
    <property type="entry name" value="ANL_N_sf"/>
</dbReference>
<dbReference type="InterPro" id="IPR020845">
    <property type="entry name" value="AMP-binding_CS"/>
</dbReference>
<dbReference type="FunFam" id="1.10.1200.10:FF:000005">
    <property type="entry name" value="Nonribosomal peptide synthetase 1"/>
    <property type="match status" value="1"/>
</dbReference>
<dbReference type="PROSITE" id="PS00012">
    <property type="entry name" value="PHOSPHOPANTETHEINE"/>
    <property type="match status" value="1"/>
</dbReference>
<dbReference type="Pfam" id="PF00668">
    <property type="entry name" value="Condensation"/>
    <property type="match status" value="3"/>
</dbReference>
<dbReference type="InterPro" id="IPR009081">
    <property type="entry name" value="PP-bd_ACP"/>
</dbReference>
<dbReference type="InterPro" id="IPR025110">
    <property type="entry name" value="AMP-bd_C"/>
</dbReference>
<evidence type="ECO:0000256" key="5">
    <source>
        <dbReference type="ARBA" id="ARBA00022737"/>
    </source>
</evidence>
<dbReference type="SMART" id="SM00823">
    <property type="entry name" value="PKS_PP"/>
    <property type="match status" value="3"/>
</dbReference>
<dbReference type="NCBIfam" id="TIGR01720">
    <property type="entry name" value="NRPS-para261"/>
    <property type="match status" value="1"/>
</dbReference>
<dbReference type="NCBIfam" id="TIGR01733">
    <property type="entry name" value="AA-adenyl-dom"/>
    <property type="match status" value="3"/>
</dbReference>
<evidence type="ECO:0000256" key="4">
    <source>
        <dbReference type="ARBA" id="ARBA00022553"/>
    </source>
</evidence>
<dbReference type="FunFam" id="3.40.50.980:FF:000001">
    <property type="entry name" value="Non-ribosomal peptide synthetase"/>
    <property type="match status" value="3"/>
</dbReference>
<dbReference type="Gene3D" id="1.10.1200.10">
    <property type="entry name" value="ACP-like"/>
    <property type="match status" value="1"/>
</dbReference>
<dbReference type="Gene3D" id="3.40.50.1820">
    <property type="entry name" value="alpha/beta hydrolase"/>
    <property type="match status" value="2"/>
</dbReference>
<evidence type="ECO:0000256" key="3">
    <source>
        <dbReference type="ARBA" id="ARBA00022450"/>
    </source>
</evidence>
<evidence type="ECO:0000259" key="7">
    <source>
        <dbReference type="PROSITE" id="PS50075"/>
    </source>
</evidence>
<dbReference type="CDD" id="cd05930">
    <property type="entry name" value="A_NRPS"/>
    <property type="match status" value="2"/>
</dbReference>
<keyword evidence="6" id="KW-0045">Antibiotic biosynthesis</keyword>
<dbReference type="OrthoDB" id="9803968at2"/>
<dbReference type="SUPFAM" id="SSF47336">
    <property type="entry name" value="ACP-like"/>
    <property type="match status" value="3"/>
</dbReference>
<evidence type="ECO:0000313" key="9">
    <source>
        <dbReference type="Proteomes" id="UP000295124"/>
    </source>
</evidence>
<dbReference type="FunFam" id="2.30.38.10:FF:000001">
    <property type="entry name" value="Non-ribosomal peptide synthetase PvdI"/>
    <property type="match status" value="3"/>
</dbReference>
<dbReference type="FunFam" id="3.40.50.12780:FF:000012">
    <property type="entry name" value="Non-ribosomal peptide synthetase"/>
    <property type="match status" value="3"/>
</dbReference>
<dbReference type="GO" id="GO:0017000">
    <property type="term" value="P:antibiotic biosynthetic process"/>
    <property type="evidence" value="ECO:0007669"/>
    <property type="project" value="UniProtKB-KW"/>
</dbReference>
<dbReference type="InterPro" id="IPR010071">
    <property type="entry name" value="AA_adenyl_dom"/>
</dbReference>
<dbReference type="GO" id="GO:0044550">
    <property type="term" value="P:secondary metabolite biosynthetic process"/>
    <property type="evidence" value="ECO:0007669"/>
    <property type="project" value="UniProtKB-ARBA"/>
</dbReference>
<dbReference type="InterPro" id="IPR029058">
    <property type="entry name" value="AB_hydrolase_fold"/>
</dbReference>
<dbReference type="Pfam" id="PF13193">
    <property type="entry name" value="AMP-binding_C"/>
    <property type="match status" value="3"/>
</dbReference>
<proteinExistence type="inferred from homology"/>
<dbReference type="GO" id="GO:0008610">
    <property type="term" value="P:lipid biosynthetic process"/>
    <property type="evidence" value="ECO:0007669"/>
    <property type="project" value="UniProtKB-ARBA"/>
</dbReference>
<dbReference type="InterPro" id="IPR020806">
    <property type="entry name" value="PKS_PP-bd"/>
</dbReference>
<dbReference type="InterPro" id="IPR006162">
    <property type="entry name" value="Ppantetheine_attach_site"/>
</dbReference>
<dbReference type="GO" id="GO:0043041">
    <property type="term" value="P:amino acid activation for nonribosomal peptide biosynthetic process"/>
    <property type="evidence" value="ECO:0007669"/>
    <property type="project" value="TreeGrafter"/>
</dbReference>
<dbReference type="Proteomes" id="UP000295124">
    <property type="component" value="Unassembled WGS sequence"/>
</dbReference>
<dbReference type="Gene3D" id="3.30.300.30">
    <property type="match status" value="3"/>
</dbReference>
<dbReference type="SUPFAM" id="SSF52777">
    <property type="entry name" value="CoA-dependent acyltransferases"/>
    <property type="match status" value="6"/>
</dbReference>
<dbReference type="Gene3D" id="3.40.50.12780">
    <property type="entry name" value="N-terminal domain of ligase-like"/>
    <property type="match status" value="1"/>
</dbReference>
<dbReference type="GO" id="GO:0005829">
    <property type="term" value="C:cytosol"/>
    <property type="evidence" value="ECO:0007669"/>
    <property type="project" value="TreeGrafter"/>
</dbReference>
<feature type="domain" description="Carrier" evidence="7">
    <location>
        <begin position="2009"/>
        <end position="2084"/>
    </location>
</feature>
<accession>A0A4R4ZA44</accession>
<dbReference type="EMBL" id="SMKX01000095">
    <property type="protein sequence ID" value="TDD54174.1"/>
    <property type="molecule type" value="Genomic_DNA"/>
</dbReference>
<keyword evidence="4" id="KW-0597">Phosphoprotein</keyword>
<gene>
    <name evidence="8" type="ORF">E1263_27325</name>
</gene>
<reference evidence="8 9" key="1">
    <citation type="submission" date="2019-03" db="EMBL/GenBank/DDBJ databases">
        <title>Draft genome sequences of novel Actinobacteria.</title>
        <authorList>
            <person name="Sahin N."/>
            <person name="Ay H."/>
            <person name="Saygin H."/>
        </authorList>
    </citation>
    <scope>NUCLEOTIDE SEQUENCE [LARGE SCALE GENOMIC DNA]</scope>
    <source>
        <strain evidence="8 9">JCM 13523</strain>
    </source>
</reference>
<dbReference type="InterPro" id="IPR023213">
    <property type="entry name" value="CAT-like_dom_sf"/>
</dbReference>
<dbReference type="NCBIfam" id="NF003417">
    <property type="entry name" value="PRK04813.1"/>
    <property type="match status" value="3"/>
</dbReference>
<name>A0A4R4ZA44_9ACTN</name>
<dbReference type="Pfam" id="PF00550">
    <property type="entry name" value="PP-binding"/>
    <property type="match status" value="3"/>
</dbReference>
<evidence type="ECO:0000256" key="2">
    <source>
        <dbReference type="ARBA" id="ARBA00006432"/>
    </source>
</evidence>
<dbReference type="InterPro" id="IPR000873">
    <property type="entry name" value="AMP-dep_synth/lig_dom"/>
</dbReference>
<dbReference type="RefSeq" id="WP_132172383.1">
    <property type="nucleotide sequence ID" value="NZ_SMKX01000095.1"/>
</dbReference>
<dbReference type="Gene3D" id="3.40.50.980">
    <property type="match status" value="4"/>
</dbReference>
<dbReference type="FunFam" id="1.10.1200.10:FF:000016">
    <property type="entry name" value="Non-ribosomal peptide synthase"/>
    <property type="match status" value="1"/>
</dbReference>
<dbReference type="GO" id="GO:0003824">
    <property type="term" value="F:catalytic activity"/>
    <property type="evidence" value="ECO:0007669"/>
    <property type="project" value="InterPro"/>
</dbReference>
<dbReference type="SUPFAM" id="SSF56801">
    <property type="entry name" value="Acetyl-CoA synthetase-like"/>
    <property type="match status" value="3"/>
</dbReference>
<dbReference type="CDD" id="cd19543">
    <property type="entry name" value="DCL_NRPS"/>
    <property type="match status" value="1"/>
</dbReference>
<dbReference type="Gene3D" id="3.30.559.30">
    <property type="entry name" value="Nonribosomal peptide synthetase, condensation domain"/>
    <property type="match status" value="3"/>
</dbReference>
<comment type="caution">
    <text evidence="8">The sequence shown here is derived from an EMBL/GenBank/DDBJ whole genome shotgun (WGS) entry which is preliminary data.</text>
</comment>
<sequence>MTESLSQQLGNLSAEQQASLRERLQQLKDAPVPFHQLFRDQAAQYPDRVAVTFGDTHLTYAALDQWSNRLAHHLRDRGVGRESLVGLCVSRSLEMVISLLAILKAGGAYVPLDPAYPRDRLAYMVTDAAIPVVLAQHSALEALPKTDATVVIVEDLRTELVPHADPLPDQQSSVDDLAYVMYTSGSTGRPKGVSVTHRGFRALARWQHQNYGLDTPQRVLQGTSLNFDISVWELAMALLSGGTVVLPPPDLPMLGAALADLLQEQGVENVSLTPSALATLPEDSLSAVRCLTVGGEPCPLDLVRIWAPGRIFVNGYGPTETTIGVCLARYTADLDRVHIGRPLNGTQLYILDSSHQPLPEGAAGELYVGGSGVARGYLGRPDLTADAFVANPFAADGSRLYRTGDLARRRADGNIELLGRVDDQVKIRGFRVELGEIEATLEQHPDVRHAAVLLHENTRTKQLVAYLKQRGDATAEDLRSFLSDRLPEYMIPGVFVVLKDLPVTTNGKVDRQALAAVSWEGQAAGPEYVAPRTPVEAQLAEIWRTVLDLDRPVGVHDSFFALGGDSILSLQVTFRAKQLGLRFTVKQLFEHQTIARLAPSVQQQAAPSLLLHDQGTVTGPVEPTPIQRWFFDQEFTHPHHFNQSVLIDVPARLEATQWERVLVRLLEHHDALRTRFATDGTADIAGLPDAVHLQVHAGEIGDIAAETQAGFDLSEAPLFRAVLFTGPSKLLLVAHHLVVDVVSWQILLEDLATLAAQAEQGQALTLPTKTTSWQLWAARLNQAADPAELPYWNEQTAPTQPLPIDGTVEHNTVGRSRHHDVVLGPEDTQALLSELPATFNTQINDVLLTALASAVGAWTKDSHVSIGLEGHGREDLFDDLDVSRTVGWFTTVSPVRLPVPDEPATGLKLIKDLLRNRPRQGIGYGLLAQGPELPASPAQISFNHLGRIGHAVTASEATGPEENAANRRPYLIDIVSHLHEGRLHLRWTYGEDAHHESTIRQLADHALDVLRQLIAAARSADVNGYSPSDFPLTSLTQPQLDALVADVRDRRPNTSRRPLTDCYPQTPIQQGLRFQSQYAPGQGVYHVQLIVEIEQILDVELFRQAWSQVMSRHPILRTGFWETDTGQALQVVFDTIEVPLWAEDWRDGDRLDSYLDEDRATGFSSDDIPQWWMLLARTGDAGYRLVWSAHHAILDGWSISLLLDDAARHYDALVQGRSLDDLPVLPYREYVEWLAGQDLQAAELYWRETLEGLEAPTPISNRSTAGTGEPVPQARREFFLTAAETSGLRSFAQQHGLTVNAVLQGAWGLLLGSYTNSDDVVFGTVSSGRPADILGIEDMAGLFINTLPLRVRIPRRTTALEWLRQLQEQSVQLRQYDYSPLGQVRRWSDLPPNTPLFDTLFVFENYPERPDRESGLKLDAVGSLEQTHYPLTVVITGGEQLGVSIFFDPLRYDDRLVEAIFTHLRQLCRGLVVSPDKPLAQLQMLTDDERGRALDDWSTDSTSYDDVPYLHELIGDQTLATPDAIAIVQDEQQLTYRELDQRANQLAHWLQDRGIGPEVLVGLCVDRSLEGIIGLLGVLKAGGGYVPLDPRNPLERLSFVAQDAGLRLLLTQSHLLAGVPADELPTLCLDTEWSSVASDRTEAPLTTLTPDNLAYIIYTSGSTGKPKGVMVAHRCLGHVVPWIRRHGCFTEPQNVLQVASLSFDFSVWEVLLPLMTGGTLHLPPGDVRMIGNDLYDVLVERSIESLNFTPGALATLPSDASLPHLRTLVVGGEAYPADLIRTWAPGRTFFNVYGPTETTIFATGTQTDESLETIHIGRPITNVRTYVLDAALRPVPAGVPGELYIGGVGVTRGYLNRPDLTADVFVADPFGEPGGRLYKSGDLVRLLADGNIEFVGRTDNQVKIRGFRMELGEIDAVLEQHPAVRGCATLAQPDGSSRRLVAYVVADAVTPELSEVLRAHLRKHLLPYMVPSAFVYLDRLPLNSNGKVNRKVLPLPDDATEPVADDNVPPRTETEATLAAIWSDVLHHPVHGVYDDFFVLGGHSLLAVKVVARVQQAFAVDLPVRVLFEQPTIAQVAATIDSLAREQDHANVPLVPVPRDQAVPATFDQRRVWYLEQLRPDSALYTVGWLLYKHTSIDPERLRAALATLIERHESLRTTLTSSSGQLWQTIADPGSVVLAVSDLSGEPAARHREAVQALTHDLWLEPFDLAAGPLFRVLLIQLPDSESLLAFSAHHAIIDGYSMGILNDELFKLYDSPETVLAPLPIQYADYAAWQAQWLEEERLRPHLDYWTEHLADAPALISLPTDHPRPAVQSHRGATTVSSLPTAVGKRLDLLSRSHRTTSFVTVLSAFAIVLSRYSGQDKVVIGIPVANRGRVETEPLIGFLVNTVPLCVNLSGEPTFGGVVDQVRRKLLEAQSHQEVPFDRIVEELRPDRSLSHSPVFQVMFTGLDKLFDDPTDQPDWIHDVTDAGIGVSKFDLGLSITRRQGRLQFTFEYGTDLFGPATIAGLDEHLRTLLATAVDAPATPIAQLPLLTPTERTTILETRNATEDESTARPVLLHHLFEEQARTVPDRVAVSFEDQQLTYAELDRRANSLARVLADRGVGPETPVGICMNRSLDLVIGLLGILKAGGAYVPLDPEYPADRLRYIAENANLTITLTDADISTLETTDGPAPDVSAGPDNLAYVIYTSGSTGRPKGAMLSHRGICNRLLWMQNTYQLQHHDHVLQKTPFSFDVSVWEFFWPLVAGARLHLASPGGHKDPAYLAELIDAQSISVMHFVPSMLVTFLQQRSATERCRSLRDVMCSGEALPPDVQAQFEQLLPRTRLHNLYGPTEASVDVSYWECMPGATTVPIGRPVANTQLYVLDTTMSPVPDGVIGELFIGGVQLARGYLARPDLTAERFVADPFGRGRLYATGDLARFRPDGAIEYVGRTDHQVKIRGHRIEIGEIESVLAEHPDVGSCLVVMHEVTSTDKRLTAFLTPSAGQPVRDDVLRAHLLERLPEYAVPTYFVTLPELPLTPNGKVDRKALPSLSDIVQQARKSEAYAPPTTPTEGVLAGIWARLLKLDQVGIHDDFFGLGGHSLLVASMATEVQELWDISLMLPMVYQNRTVAQLAHLVDDLIAGGADDEPDATELFDLL</sequence>
<organism evidence="8 9">
    <name type="scientific">Kribbella antibiotica</name>
    <dbReference type="NCBI Taxonomy" id="190195"/>
    <lineage>
        <taxon>Bacteria</taxon>
        <taxon>Bacillati</taxon>
        <taxon>Actinomycetota</taxon>
        <taxon>Actinomycetes</taxon>
        <taxon>Propionibacteriales</taxon>
        <taxon>Kribbellaceae</taxon>
        <taxon>Kribbella</taxon>
    </lineage>
</organism>
<dbReference type="PROSITE" id="PS50075">
    <property type="entry name" value="CARRIER"/>
    <property type="match status" value="3"/>
</dbReference>
<dbReference type="Pfam" id="PF00501">
    <property type="entry name" value="AMP-binding"/>
    <property type="match status" value="3"/>
</dbReference>
<dbReference type="Gene3D" id="2.30.38.10">
    <property type="entry name" value="Luciferase, Domain 3"/>
    <property type="match status" value="2"/>
</dbReference>
<keyword evidence="5" id="KW-0677">Repeat</keyword>
<keyword evidence="3" id="KW-0596">Phosphopantetheine</keyword>
<dbReference type="Gene3D" id="3.30.559.10">
    <property type="entry name" value="Chloramphenicol acetyltransferase-like domain"/>
    <property type="match status" value="3"/>
</dbReference>
<dbReference type="GO" id="GO:0031177">
    <property type="term" value="F:phosphopantetheine binding"/>
    <property type="evidence" value="ECO:0007669"/>
    <property type="project" value="InterPro"/>
</dbReference>
<protein>
    <submittedName>
        <fullName evidence="8">Amino acid adenylation domain-containing protein</fullName>
    </submittedName>
</protein>